<feature type="transmembrane region" description="Helical" evidence="6">
    <location>
        <begin position="200"/>
        <end position="224"/>
    </location>
</feature>
<comment type="subcellular location">
    <subcellularLocation>
        <location evidence="1">Membrane</location>
        <topology evidence="1">Multi-pass membrane protein</topology>
    </subcellularLocation>
</comment>
<keyword evidence="5 6" id="KW-0472">Membrane</keyword>
<comment type="similarity">
    <text evidence="2">Belongs to the acetate uptake transporter (AceTr) (TC 2.A.96) family.</text>
</comment>
<keyword evidence="4 6" id="KW-1133">Transmembrane helix</keyword>
<sequence length="289" mass="30349">MSPTPSAKLGSDRAEMEHIQPAMSIPLSPELFQQLYLQPQNQVKGDLRKTFGNPTPIALAGFLLCTTPASMSLLGWQGAGGFAAAANVGVYFGIGGLLLIAGGIGEWILGKQNPSTIDNLTDVSPGNTFPSTIFFTFGGFWLAFGTTIVPGSGAYSTYSTTGTAADGLSEPAFYATFSFFLVAMAILCSVYSIASIRTNIALFTILVLLIPCFGCLSASFFALAQGSAGLALKYQHVGAGLLLAVTFIGWYMLTSMLLLSVDFPVILPLGDLSTIIRGRSETKPISKGV</sequence>
<dbReference type="GO" id="GO:0005886">
    <property type="term" value="C:plasma membrane"/>
    <property type="evidence" value="ECO:0007669"/>
    <property type="project" value="TreeGrafter"/>
</dbReference>
<evidence type="ECO:0000256" key="3">
    <source>
        <dbReference type="ARBA" id="ARBA00022692"/>
    </source>
</evidence>
<dbReference type="InterPro" id="IPR051633">
    <property type="entry name" value="AceTr"/>
</dbReference>
<feature type="transmembrane region" description="Helical" evidence="6">
    <location>
        <begin position="88"/>
        <end position="109"/>
    </location>
</feature>
<gene>
    <name evidence="7" type="ORF">FIESC28_08912</name>
</gene>
<dbReference type="OrthoDB" id="3648309at2759"/>
<keyword evidence="8" id="KW-1185">Reference proteome</keyword>
<feature type="transmembrane region" description="Helical" evidence="6">
    <location>
        <begin position="129"/>
        <end position="151"/>
    </location>
</feature>
<dbReference type="RefSeq" id="XP_031012886.1">
    <property type="nucleotide sequence ID" value="XM_031163049.1"/>
</dbReference>
<evidence type="ECO:0000256" key="1">
    <source>
        <dbReference type="ARBA" id="ARBA00004141"/>
    </source>
</evidence>
<protein>
    <submittedName>
        <fullName evidence="7">Uncharacterized protein</fullName>
    </submittedName>
</protein>
<evidence type="ECO:0000256" key="6">
    <source>
        <dbReference type="SAM" id="Phobius"/>
    </source>
</evidence>
<reference evidence="7 8" key="1">
    <citation type="submission" date="2018-06" db="EMBL/GenBank/DDBJ databases">
        <title>Fusarium incarnatum-equiseti species complex species 28.</title>
        <authorList>
            <person name="Gardiner D.M."/>
        </authorList>
    </citation>
    <scope>NUCLEOTIDE SEQUENCE [LARGE SCALE GENOMIC DNA]</scope>
    <source>
        <strain evidence="7 8">FIESC_28</strain>
    </source>
</reference>
<dbReference type="GO" id="GO:0015123">
    <property type="term" value="F:acetate transmembrane transporter activity"/>
    <property type="evidence" value="ECO:0007669"/>
    <property type="project" value="TreeGrafter"/>
</dbReference>
<evidence type="ECO:0000313" key="7">
    <source>
        <dbReference type="EMBL" id="RBR11629.1"/>
    </source>
</evidence>
<organism evidence="7 8">
    <name type="scientific">Fusarium coffeatum</name>
    <dbReference type="NCBI Taxonomy" id="231269"/>
    <lineage>
        <taxon>Eukaryota</taxon>
        <taxon>Fungi</taxon>
        <taxon>Dikarya</taxon>
        <taxon>Ascomycota</taxon>
        <taxon>Pezizomycotina</taxon>
        <taxon>Sordariomycetes</taxon>
        <taxon>Hypocreomycetidae</taxon>
        <taxon>Hypocreales</taxon>
        <taxon>Nectriaceae</taxon>
        <taxon>Fusarium</taxon>
        <taxon>Fusarium incarnatum-equiseti species complex</taxon>
    </lineage>
</organism>
<feature type="transmembrane region" description="Helical" evidence="6">
    <location>
        <begin position="172"/>
        <end position="194"/>
    </location>
</feature>
<feature type="transmembrane region" description="Helical" evidence="6">
    <location>
        <begin position="236"/>
        <end position="259"/>
    </location>
</feature>
<evidence type="ECO:0000313" key="8">
    <source>
        <dbReference type="Proteomes" id="UP000253153"/>
    </source>
</evidence>
<evidence type="ECO:0000256" key="2">
    <source>
        <dbReference type="ARBA" id="ARBA00005587"/>
    </source>
</evidence>
<dbReference type="AlphaFoldDB" id="A0A366R3C2"/>
<dbReference type="Proteomes" id="UP000253153">
    <property type="component" value="Unassembled WGS sequence"/>
</dbReference>
<dbReference type="InterPro" id="IPR000791">
    <property type="entry name" value="Gpr1/Fun34/SatP-like"/>
</dbReference>
<proteinExistence type="inferred from homology"/>
<dbReference type="PANTHER" id="PTHR31123:SF4">
    <property type="entry name" value="PROTEIN ALCS"/>
    <property type="match status" value="1"/>
</dbReference>
<accession>A0A366R3C2</accession>
<evidence type="ECO:0000256" key="4">
    <source>
        <dbReference type="ARBA" id="ARBA00022989"/>
    </source>
</evidence>
<evidence type="ECO:0000256" key="5">
    <source>
        <dbReference type="ARBA" id="ARBA00023136"/>
    </source>
</evidence>
<comment type="caution">
    <text evidence="7">The sequence shown here is derived from an EMBL/GenBank/DDBJ whole genome shotgun (WGS) entry which is preliminary data.</text>
</comment>
<dbReference type="EMBL" id="QKXC01000211">
    <property type="protein sequence ID" value="RBR11629.1"/>
    <property type="molecule type" value="Genomic_DNA"/>
</dbReference>
<keyword evidence="3 6" id="KW-0812">Transmembrane</keyword>
<dbReference type="Pfam" id="PF01184">
    <property type="entry name" value="Gpr1_Fun34_YaaH"/>
    <property type="match status" value="1"/>
</dbReference>
<dbReference type="PANTHER" id="PTHR31123">
    <property type="entry name" value="ACCUMULATION OF DYADS PROTEIN 2-RELATED"/>
    <property type="match status" value="1"/>
</dbReference>
<name>A0A366R3C2_9HYPO</name>
<feature type="transmembrane region" description="Helical" evidence="6">
    <location>
        <begin position="57"/>
        <end position="76"/>
    </location>
</feature>
<dbReference type="GeneID" id="41998345"/>